<dbReference type="InterPro" id="IPR002586">
    <property type="entry name" value="CobQ/CobB/MinD/ParA_Nub-bd_dom"/>
</dbReference>
<dbReference type="RefSeq" id="WP_015284888.1">
    <property type="nucleotide sequence ID" value="NC_019943.1"/>
</dbReference>
<accession>L0HFR2</accession>
<organism evidence="2 3">
    <name type="scientific">Methanoregula formicica (strain DSM 22288 / NBRC 105244 / SMSP)</name>
    <dbReference type="NCBI Taxonomy" id="593750"/>
    <lineage>
        <taxon>Archaea</taxon>
        <taxon>Methanobacteriati</taxon>
        <taxon>Methanobacteriota</taxon>
        <taxon>Stenosarchaea group</taxon>
        <taxon>Methanomicrobia</taxon>
        <taxon>Methanomicrobiales</taxon>
        <taxon>Methanoregulaceae</taxon>
        <taxon>Methanoregula</taxon>
    </lineage>
</organism>
<dbReference type="Gene3D" id="3.40.50.300">
    <property type="entry name" value="P-loop containing nucleotide triphosphate hydrolases"/>
    <property type="match status" value="1"/>
</dbReference>
<dbReference type="SUPFAM" id="SSF52540">
    <property type="entry name" value="P-loop containing nucleoside triphosphate hydrolases"/>
    <property type="match status" value="1"/>
</dbReference>
<evidence type="ECO:0000259" key="1">
    <source>
        <dbReference type="Pfam" id="PF01656"/>
    </source>
</evidence>
<keyword evidence="3" id="KW-1185">Reference proteome</keyword>
<dbReference type="PANTHER" id="PTHR43384">
    <property type="entry name" value="SEPTUM SITE-DETERMINING PROTEIN MIND HOMOLOG, CHLOROPLASTIC-RELATED"/>
    <property type="match status" value="1"/>
</dbReference>
<dbReference type="GO" id="GO:0051782">
    <property type="term" value="P:negative regulation of cell division"/>
    <property type="evidence" value="ECO:0007669"/>
    <property type="project" value="TreeGrafter"/>
</dbReference>
<dbReference type="PANTHER" id="PTHR43384:SF7">
    <property type="entry name" value="CARBON-MONOXIDE DEHYDROGENASE ACCESSORY PROTEIN"/>
    <property type="match status" value="1"/>
</dbReference>
<dbReference type="Proteomes" id="UP000010824">
    <property type="component" value="Chromosome"/>
</dbReference>
<dbReference type="OrthoDB" id="31168at2157"/>
<sequence>MNPLFLHHHDHAVPPDAPGGKIAGSSPFTIAVSGKGGTGKTTFSALLIRELVSLGESPILAVDADPNANLHEALGLVVGETLGCMREDAFNRQIPGGMGRKEYLRYRFQQVLVEAEHLDLVAMGRPEGHGCYCFANDVLRESMLQLGQHYRFLVIDTEAGMEHISRGTIGHPDLLLIVSDPGARGLRTIVRIRSIAAQLGLEDGRIHTVINRFRGDLAPVGIGDRDPLCVIPYDPEIEQADLAGEPVSQIATASPARTAIRDLARKIREMARNEPG</sequence>
<dbReference type="GO" id="GO:0009898">
    <property type="term" value="C:cytoplasmic side of plasma membrane"/>
    <property type="evidence" value="ECO:0007669"/>
    <property type="project" value="TreeGrafter"/>
</dbReference>
<name>L0HFR2_METFS</name>
<dbReference type="GeneID" id="14310181"/>
<dbReference type="GO" id="GO:0016887">
    <property type="term" value="F:ATP hydrolysis activity"/>
    <property type="evidence" value="ECO:0007669"/>
    <property type="project" value="TreeGrafter"/>
</dbReference>
<dbReference type="eggNOG" id="arCOG00587">
    <property type="taxonomic scope" value="Archaea"/>
</dbReference>
<reference evidence="3" key="1">
    <citation type="submission" date="2011-12" db="EMBL/GenBank/DDBJ databases">
        <title>Complete sequence of Methanoregula formicicum SMSP.</title>
        <authorList>
            <person name="Lucas S."/>
            <person name="Han J."/>
            <person name="Lapidus A."/>
            <person name="Cheng J.-F."/>
            <person name="Goodwin L."/>
            <person name="Pitluck S."/>
            <person name="Peters L."/>
            <person name="Ovchinnikova G."/>
            <person name="Teshima H."/>
            <person name="Detter J.C."/>
            <person name="Han C."/>
            <person name="Tapia R."/>
            <person name="Land M."/>
            <person name="Hauser L."/>
            <person name="Kyrpides N."/>
            <person name="Ivanova N."/>
            <person name="Pagani I."/>
            <person name="Imachi H."/>
            <person name="Tamaki H."/>
            <person name="Sekiguchi Y."/>
            <person name="Kamagata Y."/>
            <person name="Cadillo-Quiroz H."/>
            <person name="Zinder S."/>
            <person name="Liu W.-T."/>
            <person name="Woyke T."/>
        </authorList>
    </citation>
    <scope>NUCLEOTIDE SEQUENCE [LARGE SCALE GENOMIC DNA]</scope>
    <source>
        <strain evidence="3">DSM 22288 / NBRC 105244 / SMSP</strain>
    </source>
</reference>
<proteinExistence type="predicted"/>
<dbReference type="AlphaFoldDB" id="L0HFR2"/>
<dbReference type="HOGENOM" id="CLU_082962_0_0_2"/>
<evidence type="ECO:0000313" key="3">
    <source>
        <dbReference type="Proteomes" id="UP000010824"/>
    </source>
</evidence>
<dbReference type="GO" id="GO:0005524">
    <property type="term" value="F:ATP binding"/>
    <property type="evidence" value="ECO:0007669"/>
    <property type="project" value="TreeGrafter"/>
</dbReference>
<dbReference type="FunCoup" id="L0HFR2">
    <property type="interactions" value="1"/>
</dbReference>
<dbReference type="STRING" id="593750.Metfor_0868"/>
<protein>
    <submittedName>
        <fullName evidence="2">CO dehydrogenase maturation factor</fullName>
    </submittedName>
</protein>
<feature type="domain" description="CobQ/CobB/MinD/ParA nucleotide binding" evidence="1">
    <location>
        <begin position="30"/>
        <end position="247"/>
    </location>
</feature>
<dbReference type="GO" id="GO:0005829">
    <property type="term" value="C:cytosol"/>
    <property type="evidence" value="ECO:0007669"/>
    <property type="project" value="TreeGrafter"/>
</dbReference>
<dbReference type="InterPro" id="IPR014433">
    <property type="entry name" value="CooC"/>
</dbReference>
<dbReference type="InParanoid" id="L0HFR2"/>
<gene>
    <name evidence="2" type="ordered locus">Metfor_0868</name>
</gene>
<evidence type="ECO:0000313" key="2">
    <source>
        <dbReference type="EMBL" id="AGB01924.1"/>
    </source>
</evidence>
<dbReference type="InterPro" id="IPR027417">
    <property type="entry name" value="P-loop_NTPase"/>
</dbReference>
<dbReference type="EMBL" id="CP003167">
    <property type="protein sequence ID" value="AGB01924.1"/>
    <property type="molecule type" value="Genomic_DNA"/>
</dbReference>
<dbReference type="InterPro" id="IPR050625">
    <property type="entry name" value="ParA/MinD_ATPase"/>
</dbReference>
<dbReference type="KEGG" id="mfo:Metfor_0868"/>
<reference evidence="2 3" key="2">
    <citation type="journal article" date="2014" name="Genome Announc.">
        <title>Complete Genome Sequence of Methanoregula formicica SMSPT, a Mesophilic Hydrogenotrophic Methanogen Isolated from a Methanogenic Upflow Anaerobic Sludge Blanket Reactor.</title>
        <authorList>
            <person name="Yamamoto K."/>
            <person name="Tamaki H."/>
            <person name="Cadillo-Quiroz H."/>
            <person name="Imachi H."/>
            <person name="Kyrpides N."/>
            <person name="Woyke T."/>
            <person name="Goodwin L."/>
            <person name="Zinder S.H."/>
            <person name="Kamagata Y."/>
            <person name="Liu W.T."/>
        </authorList>
    </citation>
    <scope>NUCLEOTIDE SEQUENCE [LARGE SCALE GENOMIC DNA]</scope>
    <source>
        <strain evidence="3">DSM 22288 / NBRC 105244 / SMSP</strain>
    </source>
</reference>
<dbReference type="Pfam" id="PF01656">
    <property type="entry name" value="CbiA"/>
    <property type="match status" value="1"/>
</dbReference>
<dbReference type="PIRSF" id="PIRSF005647">
    <property type="entry name" value="CooC"/>
    <property type="match status" value="1"/>
</dbReference>